<dbReference type="GO" id="GO:0051301">
    <property type="term" value="P:cell division"/>
    <property type="evidence" value="ECO:0007669"/>
    <property type="project" value="UniProtKB-KW"/>
</dbReference>
<dbReference type="Pfam" id="PF09759">
    <property type="entry name" value="Atx10homo_assoc"/>
    <property type="match status" value="1"/>
</dbReference>
<reference evidence="5 6" key="1">
    <citation type="submission" date="2019-03" db="EMBL/GenBank/DDBJ databases">
        <authorList>
            <person name="Gaulin E."/>
            <person name="Dumas B."/>
        </authorList>
    </citation>
    <scope>NUCLEOTIDE SEQUENCE [LARGE SCALE GENOMIC DNA]</scope>
    <source>
        <strain evidence="5">CBS 568.67</strain>
    </source>
</reference>
<accession>A0A485K592</accession>
<evidence type="ECO:0000313" key="6">
    <source>
        <dbReference type="Proteomes" id="UP000332933"/>
    </source>
</evidence>
<dbReference type="InterPro" id="IPR019156">
    <property type="entry name" value="Ataxin-10_domain"/>
</dbReference>
<feature type="domain" description="Ataxin-10" evidence="3">
    <location>
        <begin position="437"/>
        <end position="529"/>
    </location>
</feature>
<dbReference type="PANTHER" id="PTHR13255">
    <property type="entry name" value="ATAXIN-10"/>
    <property type="match status" value="1"/>
</dbReference>
<dbReference type="Gene3D" id="1.25.10.10">
    <property type="entry name" value="Leucine-rich Repeat Variant"/>
    <property type="match status" value="1"/>
</dbReference>
<dbReference type="OrthoDB" id="379794at2759"/>
<dbReference type="InterPro" id="IPR016024">
    <property type="entry name" value="ARM-type_fold"/>
</dbReference>
<proteinExistence type="predicted"/>
<dbReference type="EMBL" id="CAADRA010000021">
    <property type="protein sequence ID" value="VFT77651.1"/>
    <property type="molecule type" value="Genomic_DNA"/>
</dbReference>
<organism evidence="5 6">
    <name type="scientific">Aphanomyces stellatus</name>
    <dbReference type="NCBI Taxonomy" id="120398"/>
    <lineage>
        <taxon>Eukaryota</taxon>
        <taxon>Sar</taxon>
        <taxon>Stramenopiles</taxon>
        <taxon>Oomycota</taxon>
        <taxon>Saprolegniomycetes</taxon>
        <taxon>Saprolegniales</taxon>
        <taxon>Verrucalvaceae</taxon>
        <taxon>Aphanomyces</taxon>
    </lineage>
</organism>
<evidence type="ECO:0000256" key="2">
    <source>
        <dbReference type="ARBA" id="ARBA00023306"/>
    </source>
</evidence>
<keyword evidence="1" id="KW-0132">Cell division</keyword>
<dbReference type="InterPro" id="IPR011989">
    <property type="entry name" value="ARM-like"/>
</dbReference>
<evidence type="ECO:0000259" key="3">
    <source>
        <dbReference type="Pfam" id="PF09759"/>
    </source>
</evidence>
<gene>
    <name evidence="5" type="primary">Aste57867_426</name>
    <name evidence="4" type="ORF">As57867_000425</name>
    <name evidence="5" type="ORF">ASTE57867_426</name>
</gene>
<dbReference type="Proteomes" id="UP000332933">
    <property type="component" value="Unassembled WGS sequence"/>
</dbReference>
<evidence type="ECO:0000313" key="5">
    <source>
        <dbReference type="EMBL" id="VFT77651.1"/>
    </source>
</evidence>
<dbReference type="GO" id="GO:0005829">
    <property type="term" value="C:cytosol"/>
    <property type="evidence" value="ECO:0007669"/>
    <property type="project" value="TreeGrafter"/>
</dbReference>
<dbReference type="EMBL" id="VJMH01000021">
    <property type="protein sequence ID" value="KAF0720282.1"/>
    <property type="molecule type" value="Genomic_DNA"/>
</dbReference>
<sequence length="538" mass="59586">MSSVEGLVAALQVTPPPPSLGETFEACARQCANPATRQEFASLQVDVKLLEAYITGEWTALERQIAPTLGQNGDDDGLGYSYTTSKSDLADAALPGTAFLDIHVASMHVAHLLSCYRFLRNVCVSTPATQSTLHALLSTTTLMLRTTISWLDTPETELKAQLALMAQVMLQFLGNVVVAHPVNQQTLWPLFHPDLLEKILVECQLYRKMIAYAAAVVVNCLHPHDAARTTSLVEARQVIILLLQRCLTQEMPSDNGDDPALEWITMIFQTLFQRQTAALLYRNLSASLLSSLWAKLTPEQMLLLRMLDMVLMWQEDDSTGKTGVSFQPMDDAALVPFFCDEFRALHATDNADETEPMLEAPSVDRQAMWKVMEVETSKLMLHILGTLTSLHMHMPQPAILAFIPVLVTQLQRFAPTHGHSTNAFTQAPKEDETYGYRSAGIRVLGNVVHQNTEAQDAMRTCGGLEVLLNSCNVDPTNPMIREWALVALRHVCEGNEANQAYIRALSPQQVVSDVDLTKMGVEPVLEDNKIAWKPKPAE</sequence>
<dbReference type="InterPro" id="IPR051374">
    <property type="entry name" value="Ataxin-10/CTR86_families"/>
</dbReference>
<keyword evidence="6" id="KW-1185">Reference proteome</keyword>
<name>A0A485K592_9STRA</name>
<dbReference type="AlphaFoldDB" id="A0A485K592"/>
<dbReference type="SUPFAM" id="SSF48371">
    <property type="entry name" value="ARM repeat"/>
    <property type="match status" value="1"/>
</dbReference>
<dbReference type="PANTHER" id="PTHR13255:SF0">
    <property type="entry name" value="ATAXIN-10"/>
    <property type="match status" value="1"/>
</dbReference>
<evidence type="ECO:0000313" key="4">
    <source>
        <dbReference type="EMBL" id="KAF0720282.1"/>
    </source>
</evidence>
<keyword evidence="2" id="KW-0131">Cell cycle</keyword>
<reference evidence="4" key="2">
    <citation type="submission" date="2019-06" db="EMBL/GenBank/DDBJ databases">
        <title>Genomics analysis of Aphanomyces spp. identifies a new class of oomycete effector associated with host adaptation.</title>
        <authorList>
            <person name="Gaulin E."/>
        </authorList>
    </citation>
    <scope>NUCLEOTIDE SEQUENCE</scope>
    <source>
        <strain evidence="4">CBS 578.67</strain>
    </source>
</reference>
<evidence type="ECO:0000256" key="1">
    <source>
        <dbReference type="ARBA" id="ARBA00022618"/>
    </source>
</evidence>
<protein>
    <submittedName>
        <fullName evidence="5">Aste57867_426 protein</fullName>
    </submittedName>
</protein>